<dbReference type="InterPro" id="IPR003661">
    <property type="entry name" value="HisK_dim/P_dom"/>
</dbReference>
<evidence type="ECO:0000256" key="1">
    <source>
        <dbReference type="ARBA" id="ARBA00000085"/>
    </source>
</evidence>
<protein>
    <recommendedName>
        <fullName evidence="3">histidine kinase</fullName>
        <ecNumber evidence="3">2.7.13.3</ecNumber>
    </recommendedName>
</protein>
<gene>
    <name evidence="16" type="ORF">H4W81_004574</name>
</gene>
<dbReference type="InterPro" id="IPR003018">
    <property type="entry name" value="GAF"/>
</dbReference>
<dbReference type="InterPro" id="IPR004358">
    <property type="entry name" value="Sig_transdc_His_kin-like_C"/>
</dbReference>
<evidence type="ECO:0000256" key="9">
    <source>
        <dbReference type="ARBA" id="ARBA00023012"/>
    </source>
</evidence>
<evidence type="ECO:0000259" key="13">
    <source>
        <dbReference type="PROSITE" id="PS50109"/>
    </source>
</evidence>
<evidence type="ECO:0000256" key="11">
    <source>
        <dbReference type="SAM" id="Coils"/>
    </source>
</evidence>
<dbReference type="InterPro" id="IPR003660">
    <property type="entry name" value="HAMP_dom"/>
</dbReference>
<dbReference type="CDD" id="cd00082">
    <property type="entry name" value="HisKA"/>
    <property type="match status" value="1"/>
</dbReference>
<feature type="domain" description="HAMP" evidence="15">
    <location>
        <begin position="19"/>
        <end position="65"/>
    </location>
</feature>
<comment type="catalytic activity">
    <reaction evidence="1">
        <text>ATP + protein L-histidine = ADP + protein N-phospho-L-histidine.</text>
        <dbReference type="EC" id="2.7.13.3"/>
    </reaction>
</comment>
<dbReference type="Pfam" id="PF00072">
    <property type="entry name" value="Response_reg"/>
    <property type="match status" value="1"/>
</dbReference>
<name>A0ABR9KJ05_9ACTN</name>
<dbReference type="PRINTS" id="PR00344">
    <property type="entry name" value="BCTRLSENSOR"/>
</dbReference>
<accession>A0ABR9KJ05</accession>
<keyword evidence="11" id="KW-0175">Coiled coil</keyword>
<dbReference type="PANTHER" id="PTHR45339">
    <property type="entry name" value="HYBRID SIGNAL TRANSDUCTION HISTIDINE KINASE J"/>
    <property type="match status" value="1"/>
</dbReference>
<sequence length="1236" mass="132709">MSGSRSGTRRVGDAGELELRRLLAGLTAVRDGDFGTRLPGDADGLLGEIAQVFNGMVDQLSLFTSEVTRVAREVGTEGRLGGQADVPGVSGTWKDLTESVNAMAGNLTDQVRSIAEVTTAVAEGDLSQKITVDARGEILELKNTVNTMVDQLSSFADEVTRVAREVGTEGRLGGQADVKGVAGTWRDLTDSVNYMAGNLTAQVRNISQVATAVARGDLSQKITVSARGEILELKNTLNTMVDQLSSFADEVTRVAREVGTEGRLGGQADVKGVSGTWKALTESVNVMADNLTAQVRSIAQVTTAVARGDLTRKIDVDARGEILELKTTINTMVDQLSSFAAEVTRVAREVGSEGRLGGQAEVEGVSGTWKRLTENVNELAGNLTRQVRAIAEVTSAVTSGDLTRSITVDASGEVAELKDNINSMVKSLRETTRANQDQDWLKSNLARMSGLMQGHRDLATVAELVMNELAPLVSAQFGAFFLAEEAPTGTELHLISAYGYPAGESATRFRMGESLVGQAARTRRTIAMDEIPPGYVRISSGLGESAPSSLIVLPIVVEEQVLGVIELASLHAFTPVHRAFLDQLMETIGVNVNTIVANARTDELLAESQRLTAELQTRSEELQDQQEELRRSNAELEEKAALLASQNQDIETKNLEIEQARQELEDRAQQLSLASKYKSEFLANMSHELRTPLNSLLILAQLLAQNPTRNLTAKQVEYASVIHSAGSDLLQLINDILDLSKVEAGKMDISPERVSLRQLHDYVEATFRPMTTDKSLEFRVTTAPGVPESLLTDDSRLRQVLRNLLSNAVKFTETGSVELRIEPAPKGQLPATVRPYGPALAFRVIDTGIGIAEQQLEAIFGAFQQADGTTSRKYGGTGLGLSISREIAYLLGGAITAQSVPGQGSTFTLFLPVARPDFAEQPAEATPSAARGDGADRPGGRQERPAIQPPAQTRRLLVVEERPRGLLSLVAESVLSDLANRDVGGAHGPVEIVTAAGAPAAAATLAADPCHCIVLDLDMPGRAAFGLLDAIDGDAALRGVPVLAYNNWRMDPEQEQSLQERADSQPLELLSSLDELRERIALHLTADQPGDVLPLVRSERAGEPAGRESDGTLAGRTVLVVDDDTRNLFALTSVLEMRGMRVLHAEDGRKGIDTLLAHPEIDIVLMDVMMPEMDGYAATSAIRAMPQYANLPIIAVTAKAMPGDQEKSLAAGSSDYVTKPVETDHLLRLIQRWISA</sequence>
<evidence type="ECO:0000256" key="10">
    <source>
        <dbReference type="PROSITE-ProRule" id="PRU00169"/>
    </source>
</evidence>
<comment type="subcellular location">
    <subcellularLocation>
        <location evidence="2">Cell membrane</location>
    </subcellularLocation>
</comment>
<evidence type="ECO:0000313" key="17">
    <source>
        <dbReference type="Proteomes" id="UP000661607"/>
    </source>
</evidence>
<dbReference type="CDD" id="cd06225">
    <property type="entry name" value="HAMP"/>
    <property type="match status" value="5"/>
</dbReference>
<dbReference type="Pfam" id="PF00672">
    <property type="entry name" value="HAMP"/>
    <property type="match status" value="5"/>
</dbReference>
<dbReference type="Gene3D" id="3.40.50.2300">
    <property type="match status" value="2"/>
</dbReference>
<dbReference type="RefSeq" id="WP_192776661.1">
    <property type="nucleotide sequence ID" value="NZ_BAAASY010000011.1"/>
</dbReference>
<dbReference type="InterPro" id="IPR036097">
    <property type="entry name" value="HisK_dim/P_sf"/>
</dbReference>
<dbReference type="EC" id="2.7.13.3" evidence="3"/>
<dbReference type="SMART" id="SM00448">
    <property type="entry name" value="REC"/>
    <property type="match status" value="1"/>
</dbReference>
<evidence type="ECO:0000256" key="6">
    <source>
        <dbReference type="ARBA" id="ARBA00022692"/>
    </source>
</evidence>
<evidence type="ECO:0000256" key="2">
    <source>
        <dbReference type="ARBA" id="ARBA00004236"/>
    </source>
</evidence>
<dbReference type="CDD" id="cd17546">
    <property type="entry name" value="REC_hyHK_CKI1_RcsC-like"/>
    <property type="match status" value="1"/>
</dbReference>
<keyword evidence="4 10" id="KW-0597">Phosphoprotein</keyword>
<dbReference type="Pfam" id="PF00512">
    <property type="entry name" value="HisKA"/>
    <property type="match status" value="1"/>
</dbReference>
<keyword evidence="8" id="KW-0472">Membrane</keyword>
<dbReference type="PROSITE" id="PS50885">
    <property type="entry name" value="HAMP"/>
    <property type="match status" value="5"/>
</dbReference>
<dbReference type="Gene3D" id="1.20.120.1530">
    <property type="match status" value="4"/>
</dbReference>
<dbReference type="SMART" id="SM00388">
    <property type="entry name" value="HisKA"/>
    <property type="match status" value="1"/>
</dbReference>
<dbReference type="PROSITE" id="PS50109">
    <property type="entry name" value="HIS_KIN"/>
    <property type="match status" value="1"/>
</dbReference>
<dbReference type="SMART" id="SM00387">
    <property type="entry name" value="HATPase_c"/>
    <property type="match status" value="1"/>
</dbReference>
<keyword evidence="7 16" id="KW-0418">Kinase</keyword>
<feature type="domain" description="Response regulatory" evidence="14">
    <location>
        <begin position="1117"/>
        <end position="1234"/>
    </location>
</feature>
<feature type="coiled-coil region" evidence="11">
    <location>
        <begin position="605"/>
        <end position="674"/>
    </location>
</feature>
<evidence type="ECO:0000256" key="3">
    <source>
        <dbReference type="ARBA" id="ARBA00012438"/>
    </source>
</evidence>
<evidence type="ECO:0000256" key="4">
    <source>
        <dbReference type="ARBA" id="ARBA00022553"/>
    </source>
</evidence>
<dbReference type="InterPro" id="IPR029016">
    <property type="entry name" value="GAF-like_dom_sf"/>
</dbReference>
<dbReference type="CDD" id="cd16922">
    <property type="entry name" value="HATPase_EvgS-ArcB-TorS-like"/>
    <property type="match status" value="1"/>
</dbReference>
<keyword evidence="17" id="KW-1185">Reference proteome</keyword>
<keyword evidence="9" id="KW-0902">Two-component regulatory system</keyword>
<dbReference type="Proteomes" id="UP000661607">
    <property type="component" value="Unassembled WGS sequence"/>
</dbReference>
<dbReference type="SUPFAM" id="SSF55781">
    <property type="entry name" value="GAF domain-like"/>
    <property type="match status" value="1"/>
</dbReference>
<feature type="compositionally biased region" description="Basic and acidic residues" evidence="12">
    <location>
        <begin position="933"/>
        <end position="944"/>
    </location>
</feature>
<dbReference type="Gene3D" id="3.30.450.40">
    <property type="match status" value="1"/>
</dbReference>
<feature type="region of interest" description="Disordered" evidence="12">
    <location>
        <begin position="920"/>
        <end position="954"/>
    </location>
</feature>
<dbReference type="InterPro" id="IPR036890">
    <property type="entry name" value="HATPase_C_sf"/>
</dbReference>
<feature type="domain" description="HAMP" evidence="15">
    <location>
        <begin position="381"/>
        <end position="433"/>
    </location>
</feature>
<keyword evidence="8" id="KW-1133">Transmembrane helix</keyword>
<proteinExistence type="predicted"/>
<feature type="domain" description="HAMP" evidence="15">
    <location>
        <begin position="197"/>
        <end position="249"/>
    </location>
</feature>
<dbReference type="InterPro" id="IPR003594">
    <property type="entry name" value="HATPase_dom"/>
</dbReference>
<dbReference type="SUPFAM" id="SSF52172">
    <property type="entry name" value="CheY-like"/>
    <property type="match status" value="2"/>
</dbReference>
<dbReference type="SUPFAM" id="SSF58104">
    <property type="entry name" value="Methyl-accepting chemotaxis protein (MCP) signaling domain"/>
    <property type="match status" value="2"/>
</dbReference>
<evidence type="ECO:0000259" key="15">
    <source>
        <dbReference type="PROSITE" id="PS50885"/>
    </source>
</evidence>
<dbReference type="PROSITE" id="PS50110">
    <property type="entry name" value="RESPONSE_REGULATORY"/>
    <property type="match status" value="1"/>
</dbReference>
<dbReference type="InterPro" id="IPR011006">
    <property type="entry name" value="CheY-like_superfamily"/>
</dbReference>
<dbReference type="SMART" id="SM00065">
    <property type="entry name" value="GAF"/>
    <property type="match status" value="1"/>
</dbReference>
<keyword evidence="5" id="KW-0808">Transferase</keyword>
<dbReference type="PANTHER" id="PTHR45339:SF1">
    <property type="entry name" value="HYBRID SIGNAL TRANSDUCTION HISTIDINE KINASE J"/>
    <property type="match status" value="1"/>
</dbReference>
<feature type="domain" description="Histidine kinase" evidence="13">
    <location>
        <begin position="684"/>
        <end position="915"/>
    </location>
</feature>
<dbReference type="Pfam" id="PF13185">
    <property type="entry name" value="GAF_2"/>
    <property type="match status" value="1"/>
</dbReference>
<evidence type="ECO:0000256" key="7">
    <source>
        <dbReference type="ARBA" id="ARBA00022777"/>
    </source>
</evidence>
<dbReference type="GO" id="GO:0016301">
    <property type="term" value="F:kinase activity"/>
    <property type="evidence" value="ECO:0007669"/>
    <property type="project" value="UniProtKB-KW"/>
</dbReference>
<evidence type="ECO:0000256" key="12">
    <source>
        <dbReference type="SAM" id="MobiDB-lite"/>
    </source>
</evidence>
<evidence type="ECO:0000313" key="16">
    <source>
        <dbReference type="EMBL" id="MBE1561795.1"/>
    </source>
</evidence>
<dbReference type="SUPFAM" id="SSF55874">
    <property type="entry name" value="ATPase domain of HSP90 chaperone/DNA topoisomerase II/histidine kinase"/>
    <property type="match status" value="1"/>
</dbReference>
<evidence type="ECO:0000256" key="8">
    <source>
        <dbReference type="ARBA" id="ARBA00022989"/>
    </source>
</evidence>
<dbReference type="Gene3D" id="3.30.565.10">
    <property type="entry name" value="Histidine kinase-like ATPase, C-terminal domain"/>
    <property type="match status" value="1"/>
</dbReference>
<reference evidence="16 17" key="1">
    <citation type="submission" date="2020-10" db="EMBL/GenBank/DDBJ databases">
        <title>Sequencing the genomes of 1000 actinobacteria strains.</title>
        <authorList>
            <person name="Klenk H.-P."/>
        </authorList>
    </citation>
    <scope>NUCLEOTIDE SEQUENCE [LARGE SCALE GENOMIC DNA]</scope>
    <source>
        <strain evidence="16 17">DSM 43748</strain>
    </source>
</reference>
<dbReference type="Gene3D" id="1.10.287.130">
    <property type="match status" value="1"/>
</dbReference>
<feature type="domain" description="HAMP" evidence="15">
    <location>
        <begin position="289"/>
        <end position="341"/>
    </location>
</feature>
<dbReference type="Pfam" id="PF02518">
    <property type="entry name" value="HATPase_c"/>
    <property type="match status" value="1"/>
</dbReference>
<comment type="caution">
    <text evidence="16">The sequence shown here is derived from an EMBL/GenBank/DDBJ whole genome shotgun (WGS) entry which is preliminary data.</text>
</comment>
<dbReference type="SUPFAM" id="SSF47384">
    <property type="entry name" value="Homodimeric domain of signal transducing histidine kinase"/>
    <property type="match status" value="1"/>
</dbReference>
<evidence type="ECO:0000259" key="14">
    <source>
        <dbReference type="PROSITE" id="PS50110"/>
    </source>
</evidence>
<keyword evidence="6" id="KW-0812">Transmembrane</keyword>
<feature type="domain" description="HAMP" evidence="15">
    <location>
        <begin position="105"/>
        <end position="157"/>
    </location>
</feature>
<organism evidence="16 17">
    <name type="scientific">Nonomuraea africana</name>
    <dbReference type="NCBI Taxonomy" id="46171"/>
    <lineage>
        <taxon>Bacteria</taxon>
        <taxon>Bacillati</taxon>
        <taxon>Actinomycetota</taxon>
        <taxon>Actinomycetes</taxon>
        <taxon>Streptosporangiales</taxon>
        <taxon>Streptosporangiaceae</taxon>
        <taxon>Nonomuraea</taxon>
    </lineage>
</organism>
<evidence type="ECO:0000256" key="5">
    <source>
        <dbReference type="ARBA" id="ARBA00022679"/>
    </source>
</evidence>
<dbReference type="SMART" id="SM00304">
    <property type="entry name" value="HAMP"/>
    <property type="match status" value="5"/>
</dbReference>
<dbReference type="InterPro" id="IPR001789">
    <property type="entry name" value="Sig_transdc_resp-reg_receiver"/>
</dbReference>
<dbReference type="EMBL" id="JADBEF010000001">
    <property type="protein sequence ID" value="MBE1561795.1"/>
    <property type="molecule type" value="Genomic_DNA"/>
</dbReference>
<dbReference type="InterPro" id="IPR005467">
    <property type="entry name" value="His_kinase_dom"/>
</dbReference>
<feature type="modified residue" description="4-aspartylphosphate" evidence="10">
    <location>
        <position position="1167"/>
    </location>
</feature>